<accession>A0AAN8WEI0</accession>
<dbReference type="EMBL" id="JAXCGZ010021001">
    <property type="protein sequence ID" value="KAK7062958.1"/>
    <property type="molecule type" value="Genomic_DNA"/>
</dbReference>
<evidence type="ECO:0000256" key="1">
    <source>
        <dbReference type="SAM" id="MobiDB-lite"/>
    </source>
</evidence>
<feature type="region of interest" description="Disordered" evidence="1">
    <location>
        <begin position="36"/>
        <end position="124"/>
    </location>
</feature>
<dbReference type="Proteomes" id="UP001381693">
    <property type="component" value="Unassembled WGS sequence"/>
</dbReference>
<evidence type="ECO:0000313" key="3">
    <source>
        <dbReference type="Proteomes" id="UP001381693"/>
    </source>
</evidence>
<reference evidence="2 3" key="1">
    <citation type="submission" date="2023-11" db="EMBL/GenBank/DDBJ databases">
        <title>Halocaridina rubra genome assembly.</title>
        <authorList>
            <person name="Smith C."/>
        </authorList>
    </citation>
    <scope>NUCLEOTIDE SEQUENCE [LARGE SCALE GENOMIC DNA]</scope>
    <source>
        <strain evidence="2">EP-1</strain>
        <tissue evidence="2">Whole</tissue>
    </source>
</reference>
<keyword evidence="3" id="KW-1185">Reference proteome</keyword>
<protein>
    <submittedName>
        <fullName evidence="2">Uncharacterized protein</fullName>
    </submittedName>
</protein>
<feature type="non-terminal residue" evidence="2">
    <location>
        <position position="124"/>
    </location>
</feature>
<gene>
    <name evidence="2" type="ORF">SK128_027344</name>
</gene>
<feature type="compositionally biased region" description="Polar residues" evidence="1">
    <location>
        <begin position="75"/>
        <end position="85"/>
    </location>
</feature>
<proteinExistence type="predicted"/>
<dbReference type="AlphaFoldDB" id="A0AAN8WEI0"/>
<evidence type="ECO:0000313" key="2">
    <source>
        <dbReference type="EMBL" id="KAK7062958.1"/>
    </source>
</evidence>
<sequence>MSFHITGLRTESLEENNVNPLVPAYGEVCDILRILPDSLGSPRSNTHPLPPSSSLPGVPRNPLEGYKTFPRSRVDSSTMAHGQSESSEKNIVSRIDATSISNLHGINSVRDRTKTSDAATLPHN</sequence>
<comment type="caution">
    <text evidence="2">The sequence shown here is derived from an EMBL/GenBank/DDBJ whole genome shotgun (WGS) entry which is preliminary data.</text>
</comment>
<name>A0AAN8WEI0_HALRR</name>
<feature type="compositionally biased region" description="Polar residues" evidence="1">
    <location>
        <begin position="96"/>
        <end position="105"/>
    </location>
</feature>
<organism evidence="2 3">
    <name type="scientific">Halocaridina rubra</name>
    <name type="common">Hawaiian red shrimp</name>
    <dbReference type="NCBI Taxonomy" id="373956"/>
    <lineage>
        <taxon>Eukaryota</taxon>
        <taxon>Metazoa</taxon>
        <taxon>Ecdysozoa</taxon>
        <taxon>Arthropoda</taxon>
        <taxon>Crustacea</taxon>
        <taxon>Multicrustacea</taxon>
        <taxon>Malacostraca</taxon>
        <taxon>Eumalacostraca</taxon>
        <taxon>Eucarida</taxon>
        <taxon>Decapoda</taxon>
        <taxon>Pleocyemata</taxon>
        <taxon>Caridea</taxon>
        <taxon>Atyoidea</taxon>
        <taxon>Atyidae</taxon>
        <taxon>Halocaridina</taxon>
    </lineage>
</organism>